<proteinExistence type="predicted"/>
<name>A0A9P6X9X1_RHIOR</name>
<dbReference type="GO" id="GO:0000184">
    <property type="term" value="P:nuclear-transcribed mRNA catabolic process, nonsense-mediated decay"/>
    <property type="evidence" value="ECO:0007669"/>
    <property type="project" value="TreeGrafter"/>
</dbReference>
<dbReference type="GO" id="GO:0070034">
    <property type="term" value="F:telomerase RNA binding"/>
    <property type="evidence" value="ECO:0007669"/>
    <property type="project" value="TreeGrafter"/>
</dbReference>
<feature type="compositionally biased region" description="Polar residues" evidence="1">
    <location>
        <begin position="1"/>
        <end position="15"/>
    </location>
</feature>
<feature type="compositionally biased region" description="Low complexity" evidence="1">
    <location>
        <begin position="767"/>
        <end position="783"/>
    </location>
</feature>
<evidence type="ECO:0000313" key="4">
    <source>
        <dbReference type="Proteomes" id="UP000716291"/>
    </source>
</evidence>
<dbReference type="OrthoDB" id="69928at2759"/>
<dbReference type="Pfam" id="PF10373">
    <property type="entry name" value="EST1_DNA_bind"/>
    <property type="match status" value="1"/>
</dbReference>
<dbReference type="AlphaFoldDB" id="A0A9P6X9X1"/>
<protein>
    <recommendedName>
        <fullName evidence="2">DNA/RNA-binding domain-containing protein</fullName>
    </recommendedName>
</protein>
<dbReference type="InterPro" id="IPR011990">
    <property type="entry name" value="TPR-like_helical_dom_sf"/>
</dbReference>
<dbReference type="GO" id="GO:0005697">
    <property type="term" value="C:telomerase holoenzyme complex"/>
    <property type="evidence" value="ECO:0007669"/>
    <property type="project" value="TreeGrafter"/>
</dbReference>
<feature type="compositionally biased region" description="Acidic residues" evidence="1">
    <location>
        <begin position="789"/>
        <end position="815"/>
    </location>
</feature>
<dbReference type="Gene3D" id="1.25.40.10">
    <property type="entry name" value="Tetratricopeptide repeat domain"/>
    <property type="match status" value="1"/>
</dbReference>
<dbReference type="GO" id="GO:0042162">
    <property type="term" value="F:telomeric DNA binding"/>
    <property type="evidence" value="ECO:0007669"/>
    <property type="project" value="TreeGrafter"/>
</dbReference>
<dbReference type="PANTHER" id="PTHR15696">
    <property type="entry name" value="SMG-7 SUPPRESSOR WITH MORPHOLOGICAL EFFECT ON GENITALIA PROTEIN 7"/>
    <property type="match status" value="1"/>
</dbReference>
<feature type="region of interest" description="Disordered" evidence="1">
    <location>
        <begin position="1"/>
        <end position="50"/>
    </location>
</feature>
<feature type="compositionally biased region" description="Basic residues" evidence="1">
    <location>
        <begin position="19"/>
        <end position="34"/>
    </location>
</feature>
<evidence type="ECO:0000259" key="2">
    <source>
        <dbReference type="Pfam" id="PF10373"/>
    </source>
</evidence>
<dbReference type="PANTHER" id="PTHR15696:SF0">
    <property type="entry name" value="TELOMERASE-BINDING PROTEIN EST1A"/>
    <property type="match status" value="1"/>
</dbReference>
<dbReference type="Proteomes" id="UP000716291">
    <property type="component" value="Unassembled WGS sequence"/>
</dbReference>
<organism evidence="3 4">
    <name type="scientific">Rhizopus oryzae</name>
    <name type="common">Mucormycosis agent</name>
    <name type="synonym">Rhizopus arrhizus var. delemar</name>
    <dbReference type="NCBI Taxonomy" id="64495"/>
    <lineage>
        <taxon>Eukaryota</taxon>
        <taxon>Fungi</taxon>
        <taxon>Fungi incertae sedis</taxon>
        <taxon>Mucoromycota</taxon>
        <taxon>Mucoromycotina</taxon>
        <taxon>Mucoromycetes</taxon>
        <taxon>Mucorales</taxon>
        <taxon>Mucorineae</taxon>
        <taxon>Rhizopodaceae</taxon>
        <taxon>Rhizopus</taxon>
    </lineage>
</organism>
<feature type="domain" description="DNA/RNA-binding" evidence="2">
    <location>
        <begin position="245"/>
        <end position="539"/>
    </location>
</feature>
<evidence type="ECO:0000256" key="1">
    <source>
        <dbReference type="SAM" id="MobiDB-lite"/>
    </source>
</evidence>
<dbReference type="Gene3D" id="3.40.50.1010">
    <property type="entry name" value="5'-nuclease"/>
    <property type="match status" value="1"/>
</dbReference>
<reference evidence="3" key="1">
    <citation type="journal article" date="2020" name="Microb. Genom.">
        <title>Genetic diversity of clinical and environmental Mucorales isolates obtained from an investigation of mucormycosis cases among solid organ transplant recipients.</title>
        <authorList>
            <person name="Nguyen M.H."/>
            <person name="Kaul D."/>
            <person name="Muto C."/>
            <person name="Cheng S.J."/>
            <person name="Richter R.A."/>
            <person name="Bruno V.M."/>
            <person name="Liu G."/>
            <person name="Beyhan S."/>
            <person name="Sundermann A.J."/>
            <person name="Mounaud S."/>
            <person name="Pasculle A.W."/>
            <person name="Nierman W.C."/>
            <person name="Driscoll E."/>
            <person name="Cumbie R."/>
            <person name="Clancy C.J."/>
            <person name="Dupont C.L."/>
        </authorList>
    </citation>
    <scope>NUCLEOTIDE SEQUENCE</scope>
    <source>
        <strain evidence="3">GL11</strain>
    </source>
</reference>
<gene>
    <name evidence="3" type="ORF">G6F64_005855</name>
</gene>
<keyword evidence="4" id="KW-1185">Reference proteome</keyword>
<feature type="region of interest" description="Disordered" evidence="1">
    <location>
        <begin position="755"/>
        <end position="815"/>
    </location>
</feature>
<dbReference type="EMBL" id="JAANQT010000744">
    <property type="protein sequence ID" value="KAG1308699.1"/>
    <property type="molecule type" value="Genomic_DNA"/>
</dbReference>
<dbReference type="InterPro" id="IPR018834">
    <property type="entry name" value="DNA/RNA-bd_Est1-type"/>
</dbReference>
<dbReference type="SUPFAM" id="SSF48452">
    <property type="entry name" value="TPR-like"/>
    <property type="match status" value="1"/>
</dbReference>
<sequence>MQSSNQPNLSENQNTRSNKGGRRRRRPRNRKHKTISAENKQGHTVDKESSLNLTDLSSEAYALEKQWNELQKQLKINYSNLPSKEQGRMAKTVVTEQITAIKEEIEYVRQSLKKTYKKMLDIDLTYSINHHVEEKMWRYIFYTDIECIRSKLREKSDDKELEREMSVHVESAFRFYRELNSKVKSMYHIEDTKVFGMELVKQQDKEKVGRFLQFNYICLGDLARYHAQQAMKKGNKKCKEYWALAKTCYLKAVDVFRLSGKPYCQLALVSISNGNAIDVVWYYCMSLAVKHPSTVARDNLNSFYSKLKLNCDKATNNQTPISSISQFVESFLHMHKCIMFNQNEESEGFPAISPITSQLSLVIHNIIANQDEKTHTTLHILKTTLTRIIMITMISIWIAGERLKDKSNFALRPLILSSQIHMYTFVFLLLRDLYRIAREAFEKIENKVLEATVDDVLLQGLGIWSIFITVNFSSLSQHYSAISNRQRDPEKKALASAIQSLVSLLVSHPSFPDPVLNRLPPTYPISEDLQLLGLIPLTSFHQTVDFFKGQTYEAEQSTEAKKQVRWGRTFDFIQYNQNELNYNIIDENAKRQQQSRFMKALATQRLMEQVSSLEKNVNHLSSRPIAKKEVDVPREVYTCVVDVTAFLDGLPKVKKWANHSAGQSSLEIIVPLEVIDLLDDYKKGNSHMNIQARESNRYLDQKLLETKLKEITATASYLRTQRIGEKLSDWSQAEAYWIGEKESKSSEINALLLSDHEESTDDEDTESVASDSSSDSDALIAASRRTRDEESDSESSDEEEEVYDYEDLEENNSDDEAYTFDDVPIKYQQIISCLLHYHSELQQENDKPEKLVLVTNDEDLTYWVEFFGDPKTGKKLLVKTVNEWDRLVTDIDFERSYEYTWRHR</sequence>
<accession>A0A9P6X9X1</accession>
<comment type="caution">
    <text evidence="3">The sequence shown here is derived from an EMBL/GenBank/DDBJ whole genome shotgun (WGS) entry which is preliminary data.</text>
</comment>
<dbReference type="InterPro" id="IPR045153">
    <property type="entry name" value="Est1/Ebs1-like"/>
</dbReference>
<feature type="compositionally biased region" description="Basic and acidic residues" evidence="1">
    <location>
        <begin position="40"/>
        <end position="49"/>
    </location>
</feature>
<evidence type="ECO:0000313" key="3">
    <source>
        <dbReference type="EMBL" id="KAG1308699.1"/>
    </source>
</evidence>